<organism evidence="1 2">
    <name type="scientific">Rhizobium loti</name>
    <name type="common">Mesorhizobium loti</name>
    <dbReference type="NCBI Taxonomy" id="381"/>
    <lineage>
        <taxon>Bacteria</taxon>
        <taxon>Pseudomonadati</taxon>
        <taxon>Pseudomonadota</taxon>
        <taxon>Alphaproteobacteria</taxon>
        <taxon>Hyphomicrobiales</taxon>
        <taxon>Phyllobacteriaceae</taxon>
        <taxon>Mesorhizobium</taxon>
    </lineage>
</organism>
<gene>
    <name evidence="1" type="ORF">AU467_35320</name>
</gene>
<protein>
    <submittedName>
        <fullName evidence="1">Uncharacterized protein</fullName>
    </submittedName>
</protein>
<name>A0A101KVF2_RHILI</name>
<dbReference type="SUPFAM" id="SSF101386">
    <property type="entry name" value="all-alpha NTP pyrophosphatases"/>
    <property type="match status" value="1"/>
</dbReference>
<sequence length="121" mass="13548">MPSGSFQHRVWQWVVACFPTSAHLNVQERNHRFLEEALELAQANSCTKAEALELLEYVFGRPKGDVRQEVGGVVVTLAALCNATSVDMDDAAEQELQRNWSRIDRIRAKQAAKRQGSALPQ</sequence>
<reference evidence="1 2" key="1">
    <citation type="submission" date="2015-12" db="EMBL/GenBank/DDBJ databases">
        <title>Draft genome sequence of Mesorhizobium sp. UFLA 01-765, a multitolerant efficient symbiont and plant-growth promoting strain isolated from Zn-mining soil using Leucaena leucocephala as a trap plant.</title>
        <authorList>
            <person name="Rangel W.M."/>
            <person name="Thijs S."/>
            <person name="Longatti S.M."/>
            <person name="Moreira F.M."/>
            <person name="Weyens N."/>
            <person name="Vangronsveld J."/>
            <person name="Van Hamme J.D."/>
            <person name="Bottos E.M."/>
            <person name="Rineau F."/>
        </authorList>
    </citation>
    <scope>NUCLEOTIDE SEQUENCE [LARGE SCALE GENOMIC DNA]</scope>
    <source>
        <strain evidence="1 2">UFLA 01-765</strain>
    </source>
</reference>
<dbReference type="Proteomes" id="UP000053176">
    <property type="component" value="Unassembled WGS sequence"/>
</dbReference>
<evidence type="ECO:0000313" key="2">
    <source>
        <dbReference type="Proteomes" id="UP000053176"/>
    </source>
</evidence>
<proteinExistence type="predicted"/>
<dbReference type="OrthoDB" id="5465318at2"/>
<dbReference type="AlphaFoldDB" id="A0A101KVF2"/>
<evidence type="ECO:0000313" key="1">
    <source>
        <dbReference type="EMBL" id="KUM27702.1"/>
    </source>
</evidence>
<comment type="caution">
    <text evidence="1">The sequence shown here is derived from an EMBL/GenBank/DDBJ whole genome shotgun (WGS) entry which is preliminary data.</text>
</comment>
<dbReference type="EMBL" id="LPWA01000075">
    <property type="protein sequence ID" value="KUM27702.1"/>
    <property type="molecule type" value="Genomic_DNA"/>
</dbReference>
<dbReference type="Gene3D" id="1.10.287.1080">
    <property type="entry name" value="MazG-like"/>
    <property type="match status" value="1"/>
</dbReference>
<accession>A0A101KVF2</accession>